<dbReference type="SUPFAM" id="SSF55874">
    <property type="entry name" value="ATPase domain of HSP90 chaperone/DNA topoisomerase II/histidine kinase"/>
    <property type="match status" value="1"/>
</dbReference>
<dbReference type="InterPro" id="IPR042121">
    <property type="entry name" value="MutL_C_regsub"/>
</dbReference>
<protein>
    <recommendedName>
        <fullName evidence="3">MutL C-terminal dimerisation domain-containing protein</fullName>
    </recommendedName>
</protein>
<feature type="compositionally biased region" description="Low complexity" evidence="2">
    <location>
        <begin position="424"/>
        <end position="434"/>
    </location>
</feature>
<feature type="region of interest" description="Disordered" evidence="2">
    <location>
        <begin position="472"/>
        <end position="499"/>
    </location>
</feature>
<proteinExistence type="inferred from homology"/>
<gene>
    <name evidence="4" type="ORF">EDB81DRAFT_791302</name>
</gene>
<reference evidence="4" key="1">
    <citation type="journal article" date="2021" name="Nat. Commun.">
        <title>Genetic determinants of endophytism in the Arabidopsis root mycobiome.</title>
        <authorList>
            <person name="Mesny F."/>
            <person name="Miyauchi S."/>
            <person name="Thiergart T."/>
            <person name="Pickel B."/>
            <person name="Atanasova L."/>
            <person name="Karlsson M."/>
            <person name="Huettel B."/>
            <person name="Barry K.W."/>
            <person name="Haridas S."/>
            <person name="Chen C."/>
            <person name="Bauer D."/>
            <person name="Andreopoulos W."/>
            <person name="Pangilinan J."/>
            <person name="LaButti K."/>
            <person name="Riley R."/>
            <person name="Lipzen A."/>
            <person name="Clum A."/>
            <person name="Drula E."/>
            <person name="Henrissat B."/>
            <person name="Kohler A."/>
            <person name="Grigoriev I.V."/>
            <person name="Martin F.M."/>
            <person name="Hacquard S."/>
        </authorList>
    </citation>
    <scope>NUCLEOTIDE SEQUENCE</scope>
    <source>
        <strain evidence="4">MPI-CAGE-AT-0147</strain>
    </source>
</reference>
<dbReference type="GO" id="GO:0016887">
    <property type="term" value="F:ATP hydrolysis activity"/>
    <property type="evidence" value="ECO:0007669"/>
    <property type="project" value="InterPro"/>
</dbReference>
<accession>A0A9P9F5X0</accession>
<comment type="caution">
    <text evidence="4">The sequence shown here is derived from an EMBL/GenBank/DDBJ whole genome shotgun (WGS) entry which is preliminary data.</text>
</comment>
<dbReference type="InterPro" id="IPR038973">
    <property type="entry name" value="MutL/Mlh/Pms-like"/>
</dbReference>
<dbReference type="InterPro" id="IPR036890">
    <property type="entry name" value="HATPase_C_sf"/>
</dbReference>
<dbReference type="Gene3D" id="3.30.1540.20">
    <property type="entry name" value="MutL, C-terminal domain, dimerisation subdomain"/>
    <property type="match status" value="1"/>
</dbReference>
<dbReference type="GO" id="GO:0140664">
    <property type="term" value="F:ATP-dependent DNA damage sensor activity"/>
    <property type="evidence" value="ECO:0007669"/>
    <property type="project" value="InterPro"/>
</dbReference>
<dbReference type="InterPro" id="IPR014790">
    <property type="entry name" value="MutL_C"/>
</dbReference>
<organism evidence="4 5">
    <name type="scientific">Dactylonectria macrodidyma</name>
    <dbReference type="NCBI Taxonomy" id="307937"/>
    <lineage>
        <taxon>Eukaryota</taxon>
        <taxon>Fungi</taxon>
        <taxon>Dikarya</taxon>
        <taxon>Ascomycota</taxon>
        <taxon>Pezizomycotina</taxon>
        <taxon>Sordariomycetes</taxon>
        <taxon>Hypocreomycetidae</taxon>
        <taxon>Hypocreales</taxon>
        <taxon>Nectriaceae</taxon>
        <taxon>Dactylonectria</taxon>
    </lineage>
</organism>
<feature type="region of interest" description="Disordered" evidence="2">
    <location>
        <begin position="528"/>
        <end position="550"/>
    </location>
</feature>
<feature type="region of interest" description="Disordered" evidence="2">
    <location>
        <begin position="398"/>
        <end position="454"/>
    </location>
</feature>
<dbReference type="InterPro" id="IPR042120">
    <property type="entry name" value="MutL_C_dimsub"/>
</dbReference>
<feature type="non-terminal residue" evidence="4">
    <location>
        <position position="1"/>
    </location>
</feature>
<dbReference type="GO" id="GO:0005524">
    <property type="term" value="F:ATP binding"/>
    <property type="evidence" value="ECO:0007669"/>
    <property type="project" value="InterPro"/>
</dbReference>
<evidence type="ECO:0000313" key="4">
    <source>
        <dbReference type="EMBL" id="KAH7153391.1"/>
    </source>
</evidence>
<evidence type="ECO:0000313" key="5">
    <source>
        <dbReference type="Proteomes" id="UP000738349"/>
    </source>
</evidence>
<dbReference type="PANTHER" id="PTHR10073">
    <property type="entry name" value="DNA MISMATCH REPAIR PROTEIN MLH, PMS, MUTL"/>
    <property type="match status" value="1"/>
</dbReference>
<dbReference type="AlphaFoldDB" id="A0A9P9F5X0"/>
<sequence length="878" mass="96406">MQAVHTPTHAAQPHAMSIRPLPSHVVDQIKSSVVITSLKAVACGLLANALDAGATKVNIVVHYGRGSCTVEDNGSGIEPDEFNHQGGIGKLHHTSRFPPKPSVHGKNGDFLASLATLSLLSITSRHQSHLSHNSVSIHNSNVIARNLPALPEHRLVNFDHGTRVIVRDLFGSMPVRVKQRAAMTERAALDKEWSALVREVVALLLAWPAGVTVSLKNSVTQRELRLRPSDQSDAVSRTSRLLTQASLADSSDAGSWVPISASLGSITVKGCICENPVASRRSQFISLGIRPVVNEFGTDVLYEEINRIFQNSSFGVIDGDETQPRDSPKLDGFIGKELRSRKGIEKWPMFYLKIAVDGFTDSIDVDKLEAQGQILTNILNLLKAMCYGFLKKHHHRPRKVQLSSDNSVFSTSKTLSRSRKSSKRPTASSSSSSRANSVPRNLAPDATRLRADSPFDGWNRVKIGKATLPSASAKITDARKSEPEAPLPKPLVGKGGKLLRKPFDEPSPEPEDMFSSASDSDLVVITDSGLPSTDRATPPEHGMDGQPEREQSEWLRNVIQSWENPIFETADSSIPRIDNTDHSAHHCGRDGGVHFDAATMNLNGRVSRDGLTKAVVISQVDKKFILVKLPLEDTIPKESKVEKNSSALVMLDQHAVDERCRLEDLMADYFVHNPSSGDTKANVEVLGRPLAFEVSSKEHSLLGLHRDHFAAWGIVYTTPFETKPASKQRKIIVTGLPPSILERCRQEPRLLIDILRKEIWHIADNGPPRPSLTRRSQAEAPSISNFHGCPQGILEMLHSRACRSAIMFNDPLTNDECARLLSRLSQCAFPFQCAHGRPSIAPLVDLGAGGRFGRWQESASRQDGFTWGTWMKKSVNTD</sequence>
<evidence type="ECO:0000259" key="3">
    <source>
        <dbReference type="SMART" id="SM00853"/>
    </source>
</evidence>
<name>A0A9P9F5X0_9HYPO</name>
<dbReference type="Gene3D" id="3.30.1370.100">
    <property type="entry name" value="MutL, C-terminal domain, regulatory subdomain"/>
    <property type="match status" value="1"/>
</dbReference>
<dbReference type="EMBL" id="JAGMUV010000006">
    <property type="protein sequence ID" value="KAH7153391.1"/>
    <property type="molecule type" value="Genomic_DNA"/>
</dbReference>
<dbReference type="Gene3D" id="3.30.565.10">
    <property type="entry name" value="Histidine kinase-like ATPase, C-terminal domain"/>
    <property type="match status" value="1"/>
</dbReference>
<dbReference type="SMART" id="SM00853">
    <property type="entry name" value="MutL_C"/>
    <property type="match status" value="1"/>
</dbReference>
<dbReference type="PANTHER" id="PTHR10073:SF47">
    <property type="entry name" value="DNA MISMATCH REPAIR PROTEIN MLH3"/>
    <property type="match status" value="1"/>
</dbReference>
<feature type="domain" description="MutL C-terminal dimerisation" evidence="3">
    <location>
        <begin position="616"/>
        <end position="812"/>
    </location>
</feature>
<dbReference type="InterPro" id="IPR037198">
    <property type="entry name" value="MutL_C_sf"/>
</dbReference>
<dbReference type="Proteomes" id="UP000738349">
    <property type="component" value="Unassembled WGS sequence"/>
</dbReference>
<dbReference type="OrthoDB" id="429932at2759"/>
<evidence type="ECO:0000256" key="2">
    <source>
        <dbReference type="SAM" id="MobiDB-lite"/>
    </source>
</evidence>
<feature type="compositionally biased region" description="Basic and acidic residues" evidence="2">
    <location>
        <begin position="537"/>
        <end position="550"/>
    </location>
</feature>
<dbReference type="GO" id="GO:0006298">
    <property type="term" value="P:mismatch repair"/>
    <property type="evidence" value="ECO:0007669"/>
    <property type="project" value="InterPro"/>
</dbReference>
<dbReference type="SUPFAM" id="SSF118116">
    <property type="entry name" value="DNA mismatch repair protein MutL"/>
    <property type="match status" value="1"/>
</dbReference>
<dbReference type="GO" id="GO:0032300">
    <property type="term" value="C:mismatch repair complex"/>
    <property type="evidence" value="ECO:0007669"/>
    <property type="project" value="InterPro"/>
</dbReference>
<evidence type="ECO:0000256" key="1">
    <source>
        <dbReference type="ARBA" id="ARBA00006082"/>
    </source>
</evidence>
<dbReference type="Pfam" id="PF13589">
    <property type="entry name" value="HATPase_c_3"/>
    <property type="match status" value="1"/>
</dbReference>
<keyword evidence="5" id="KW-1185">Reference proteome</keyword>
<comment type="similarity">
    <text evidence="1">Belongs to the DNA mismatch repair MutL/HexB family.</text>
</comment>